<evidence type="ECO:0000256" key="1">
    <source>
        <dbReference type="SAM" id="MobiDB-lite"/>
    </source>
</evidence>
<dbReference type="AlphaFoldDB" id="A0A553PKE2"/>
<feature type="region of interest" description="Disordered" evidence="1">
    <location>
        <begin position="1"/>
        <end position="49"/>
    </location>
</feature>
<dbReference type="EMBL" id="VCGU01000003">
    <property type="protein sequence ID" value="TRY78155.1"/>
    <property type="molecule type" value="Genomic_DNA"/>
</dbReference>
<protein>
    <submittedName>
        <fullName evidence="2">Uncharacterized protein</fullName>
    </submittedName>
</protein>
<evidence type="ECO:0000313" key="2">
    <source>
        <dbReference type="EMBL" id="TRY78155.1"/>
    </source>
</evidence>
<sequence length="147" mass="15595">MLATPCRHSTAHTTTHLLPASSSVRPRLSPRPRLTPPSSTATTSEVMPLPLTPLTPMLLSPMLPLPTSPAPMSLPIATITDLLSVKLRPKPSPRLTPPTFSVPSLPTVPTPPMLLPPMPLPPTPTLLPFPISTSPTATDTTTTITKR</sequence>
<reference evidence="2 3" key="1">
    <citation type="journal article" date="2018" name="Nat. Ecol. Evol.">
        <title>Genomic signatures of mitonuclear coevolution across populations of Tigriopus californicus.</title>
        <authorList>
            <person name="Barreto F.S."/>
            <person name="Watson E.T."/>
            <person name="Lima T.G."/>
            <person name="Willett C.S."/>
            <person name="Edmands S."/>
            <person name="Li W."/>
            <person name="Burton R.S."/>
        </authorList>
    </citation>
    <scope>NUCLEOTIDE SEQUENCE [LARGE SCALE GENOMIC DNA]</scope>
    <source>
        <strain evidence="2 3">San Diego</strain>
    </source>
</reference>
<feature type="compositionally biased region" description="Low complexity" evidence="1">
    <location>
        <begin position="36"/>
        <end position="49"/>
    </location>
</feature>
<gene>
    <name evidence="2" type="ORF">TCAL_15336</name>
</gene>
<comment type="caution">
    <text evidence="2">The sequence shown here is derived from an EMBL/GenBank/DDBJ whole genome shotgun (WGS) entry which is preliminary data.</text>
</comment>
<organism evidence="2 3">
    <name type="scientific">Tigriopus californicus</name>
    <name type="common">Marine copepod</name>
    <dbReference type="NCBI Taxonomy" id="6832"/>
    <lineage>
        <taxon>Eukaryota</taxon>
        <taxon>Metazoa</taxon>
        <taxon>Ecdysozoa</taxon>
        <taxon>Arthropoda</taxon>
        <taxon>Crustacea</taxon>
        <taxon>Multicrustacea</taxon>
        <taxon>Hexanauplia</taxon>
        <taxon>Copepoda</taxon>
        <taxon>Harpacticoida</taxon>
        <taxon>Harpacticidae</taxon>
        <taxon>Tigriopus</taxon>
    </lineage>
</organism>
<evidence type="ECO:0000313" key="3">
    <source>
        <dbReference type="Proteomes" id="UP000318571"/>
    </source>
</evidence>
<keyword evidence="3" id="KW-1185">Reference proteome</keyword>
<accession>A0A553PKE2</accession>
<proteinExistence type="predicted"/>
<feature type="region of interest" description="Disordered" evidence="1">
    <location>
        <begin position="127"/>
        <end position="147"/>
    </location>
</feature>
<dbReference type="Proteomes" id="UP000318571">
    <property type="component" value="Chromosome 11"/>
</dbReference>
<feature type="compositionally biased region" description="Low complexity" evidence="1">
    <location>
        <begin position="128"/>
        <end position="147"/>
    </location>
</feature>
<feature type="compositionally biased region" description="Low complexity" evidence="1">
    <location>
        <begin position="17"/>
        <end position="27"/>
    </location>
</feature>
<name>A0A553PKE2_TIGCA</name>